<dbReference type="PROSITE" id="PS50802">
    <property type="entry name" value="OTU"/>
    <property type="match status" value="1"/>
</dbReference>
<dbReference type="EMBL" id="MN739312">
    <property type="protein sequence ID" value="QHS98231.1"/>
    <property type="molecule type" value="Genomic_DNA"/>
</dbReference>
<dbReference type="Gene3D" id="1.10.357.40">
    <property type="entry name" value="YbiA-like"/>
    <property type="match status" value="1"/>
</dbReference>
<keyword evidence="1" id="KW-0175">Coiled coil</keyword>
<sequence>MVSSELLKDKIQYKETRKVDEEDIGHNGSVYDYEIYDTNIELVLGKEKHNYTDFNVIFYPVYLFHDDKIVVKIGVFEIEANKMISSLDEDGDIMIENGNIILFSFATQEFIEKRLAKYGEKMENKEESNDANKEIKQLDNKDNIEILDTGALLEKETKEMALKNRDEFTKSSANSWIENAMKNNKYSVVDVPGDGDCFFTSIQAAFENVGKKYTILELRKMVSEEVTQDLFDQYKMIYNSIKEESDRFDVKMKEQKKTNSILKKRHESTLEKSQSDSILEEANKLHDQYKENKTSKESTTELLDEFDFMESIDNVEHMKNMIETNRFWADTWAVSILEHKLNIKVIIMSEEYFNSGDIENILLCTQINDDKKAVKKPSFYVILGHNVNHYYLITYRSKSLLKFNEIPYDIKVKVILKCMENDSGDFYLIDEFKKMKEEIHKTQGDEDEASEDDDIYGLYDENTVFMIHGKANAKPKPGKGNGEKIKSDNILNYHLLNKDKCCNDWRRKLSDDWNHEFKLDGKRWYSINHYMYANKYKKGFPDFYDKFALDSESKISKDLEIAKHAISKTGKYKQEVLRDESIKEDANINIEELREKALMAKFTQNTDFNKLLSETKDAKIVLYVRGGKPKMDTLLMTVRQKI</sequence>
<dbReference type="InterPro" id="IPR003323">
    <property type="entry name" value="OTU_dom"/>
</dbReference>
<protein>
    <recommendedName>
        <fullName evidence="2">OTU domain-containing protein</fullName>
    </recommendedName>
</protein>
<evidence type="ECO:0000259" key="2">
    <source>
        <dbReference type="PROSITE" id="PS50802"/>
    </source>
</evidence>
<proteinExistence type="predicted"/>
<dbReference type="SUPFAM" id="SSF143990">
    <property type="entry name" value="YbiA-like"/>
    <property type="match status" value="1"/>
</dbReference>
<dbReference type="InterPro" id="IPR037238">
    <property type="entry name" value="YbiA-like_sf"/>
</dbReference>
<dbReference type="Gene3D" id="3.90.70.80">
    <property type="match status" value="1"/>
</dbReference>
<evidence type="ECO:0000313" key="3">
    <source>
        <dbReference type="EMBL" id="QHS98231.1"/>
    </source>
</evidence>
<dbReference type="InterPro" id="IPR012816">
    <property type="entry name" value="NADAR"/>
</dbReference>
<name>A0A6C0C2C0_9ZZZZ</name>
<reference evidence="3" key="1">
    <citation type="journal article" date="2020" name="Nature">
        <title>Giant virus diversity and host interactions through global metagenomics.</title>
        <authorList>
            <person name="Schulz F."/>
            <person name="Roux S."/>
            <person name="Paez-Espino D."/>
            <person name="Jungbluth S."/>
            <person name="Walsh D.A."/>
            <person name="Denef V.J."/>
            <person name="McMahon K.D."/>
            <person name="Konstantinidis K.T."/>
            <person name="Eloe-Fadrosh E.A."/>
            <person name="Kyrpides N.C."/>
            <person name="Woyke T."/>
        </authorList>
    </citation>
    <scope>NUCLEOTIDE SEQUENCE</scope>
    <source>
        <strain evidence="3">GVMAG-M-3300020182-84</strain>
    </source>
</reference>
<dbReference type="AlphaFoldDB" id="A0A6C0C2C0"/>
<evidence type="ECO:0000256" key="1">
    <source>
        <dbReference type="SAM" id="Coils"/>
    </source>
</evidence>
<feature type="domain" description="OTU" evidence="2">
    <location>
        <begin position="186"/>
        <end position="396"/>
    </location>
</feature>
<dbReference type="CDD" id="cd15457">
    <property type="entry name" value="NADAR"/>
    <property type="match status" value="1"/>
</dbReference>
<accession>A0A6C0C2C0</accession>
<feature type="coiled-coil region" evidence="1">
    <location>
        <begin position="108"/>
        <end position="141"/>
    </location>
</feature>
<organism evidence="3">
    <name type="scientific">viral metagenome</name>
    <dbReference type="NCBI Taxonomy" id="1070528"/>
    <lineage>
        <taxon>unclassified sequences</taxon>
        <taxon>metagenomes</taxon>
        <taxon>organismal metagenomes</taxon>
    </lineage>
</organism>